<feature type="domain" description="DUF4443" evidence="5">
    <location>
        <begin position="124"/>
        <end position="216"/>
    </location>
</feature>
<dbReference type="Pfam" id="PF14544">
    <property type="entry name" value="DUF4443"/>
    <property type="match status" value="1"/>
</dbReference>
<evidence type="ECO:0000256" key="1">
    <source>
        <dbReference type="ARBA" id="ARBA00022598"/>
    </source>
</evidence>
<keyword evidence="1" id="KW-0436">Ligase</keyword>
<organism evidence="7 8">
    <name type="scientific">Candidatus Lokiarchaeum ossiferum</name>
    <dbReference type="NCBI Taxonomy" id="2951803"/>
    <lineage>
        <taxon>Archaea</taxon>
        <taxon>Promethearchaeati</taxon>
        <taxon>Promethearchaeota</taxon>
        <taxon>Promethearchaeia</taxon>
        <taxon>Promethearchaeales</taxon>
        <taxon>Promethearchaeaceae</taxon>
        <taxon>Candidatus Lokiarchaeum</taxon>
    </lineage>
</organism>
<protein>
    <recommendedName>
        <fullName evidence="9">DUF4443 domain-containing protein</fullName>
    </recommendedName>
</protein>
<evidence type="ECO:0008006" key="9">
    <source>
        <dbReference type="Google" id="ProtNLM"/>
    </source>
</evidence>
<dbReference type="Gene3D" id="1.10.10.10">
    <property type="entry name" value="Winged helix-like DNA-binding domain superfamily/Winged helix DNA-binding domain"/>
    <property type="match status" value="1"/>
</dbReference>
<dbReference type="SUPFAM" id="SSF55261">
    <property type="entry name" value="GAD domain-like"/>
    <property type="match status" value="1"/>
</dbReference>
<dbReference type="EMBL" id="CP104013">
    <property type="protein sequence ID" value="UYP45596.1"/>
    <property type="molecule type" value="Genomic_DNA"/>
</dbReference>
<dbReference type="InterPro" id="IPR036388">
    <property type="entry name" value="WH-like_DNA-bd_sf"/>
</dbReference>
<accession>A0ABY6HQ05</accession>
<dbReference type="InterPro" id="IPR054039">
    <property type="entry name" value="PH0730-like_N"/>
</dbReference>
<evidence type="ECO:0000256" key="4">
    <source>
        <dbReference type="ARBA" id="ARBA00022917"/>
    </source>
</evidence>
<keyword evidence="3" id="KW-0067">ATP-binding</keyword>
<feature type="domain" description="PH0730-like N-terminal" evidence="6">
    <location>
        <begin position="41"/>
        <end position="96"/>
    </location>
</feature>
<dbReference type="Gene3D" id="3.30.1360.30">
    <property type="entry name" value="GAD-like domain"/>
    <property type="match status" value="1"/>
</dbReference>
<dbReference type="InterPro" id="IPR004115">
    <property type="entry name" value="GAD-like_sf"/>
</dbReference>
<evidence type="ECO:0000313" key="7">
    <source>
        <dbReference type="EMBL" id="UYP45596.1"/>
    </source>
</evidence>
<dbReference type="InterPro" id="IPR029349">
    <property type="entry name" value="DUF4443"/>
</dbReference>
<keyword evidence="8" id="KW-1185">Reference proteome</keyword>
<dbReference type="Pfam" id="PF22167">
    <property type="entry name" value="PH0730-like_N"/>
    <property type="match status" value="1"/>
</dbReference>
<evidence type="ECO:0000256" key="3">
    <source>
        <dbReference type="ARBA" id="ARBA00022840"/>
    </source>
</evidence>
<evidence type="ECO:0000259" key="6">
    <source>
        <dbReference type="Pfam" id="PF22167"/>
    </source>
</evidence>
<evidence type="ECO:0000259" key="5">
    <source>
        <dbReference type="Pfam" id="PF14544"/>
    </source>
</evidence>
<proteinExistence type="predicted"/>
<gene>
    <name evidence="7" type="ORF">NEF87_001881</name>
</gene>
<name>A0ABY6HQ05_9ARCH</name>
<keyword evidence="2" id="KW-0547">Nucleotide-binding</keyword>
<dbReference type="Proteomes" id="UP001208689">
    <property type="component" value="Chromosome"/>
</dbReference>
<sequence>MIYIAIMAEENEINLTKVIKKLYESKTIAPSYKTSHIIYTIMFLGNQEKGIGRYRIKDEVGLGEGAMKTLLNRLRDETVIKVEVQRQKGHVLTDSGRILSNRLNSMFHFPEPLENRDNNYVVGKCASYTIIKCAYLKEDYSIGIQQRDEAIKIGGTGATCLTFDGKKLIFPGKDHFSPNIQGLNIKGIKKNDLVLIGGGNTPQKANLSVFAAVLSLLKLQL</sequence>
<evidence type="ECO:0000256" key="2">
    <source>
        <dbReference type="ARBA" id="ARBA00022741"/>
    </source>
</evidence>
<evidence type="ECO:0000313" key="8">
    <source>
        <dbReference type="Proteomes" id="UP001208689"/>
    </source>
</evidence>
<reference evidence="7" key="1">
    <citation type="submission" date="2022-09" db="EMBL/GenBank/DDBJ databases">
        <title>Actin cytoskeleton and complex cell architecture in an #Asgard archaeon.</title>
        <authorList>
            <person name="Ponce Toledo R.I."/>
            <person name="Schleper C."/>
            <person name="Rodrigues Oliveira T."/>
            <person name="Wollweber F."/>
            <person name="Xu J."/>
            <person name="Rittmann S."/>
            <person name="Klingl A."/>
            <person name="Pilhofer M."/>
        </authorList>
    </citation>
    <scope>NUCLEOTIDE SEQUENCE</scope>
    <source>
        <strain evidence="7">B-35</strain>
    </source>
</reference>
<keyword evidence="4" id="KW-0648">Protein biosynthesis</keyword>
<dbReference type="InterPro" id="IPR036390">
    <property type="entry name" value="WH_DNA-bd_sf"/>
</dbReference>
<dbReference type="SUPFAM" id="SSF46785">
    <property type="entry name" value="Winged helix' DNA-binding domain"/>
    <property type="match status" value="1"/>
</dbReference>